<evidence type="ECO:0000256" key="1">
    <source>
        <dbReference type="ARBA" id="ARBA00001933"/>
    </source>
</evidence>
<comment type="similarity">
    <text evidence="2">Belongs to the class-I pyridoxal-phosphate-dependent aminotransferase family.</text>
</comment>
<feature type="domain" description="Aminotransferase class I/classII large" evidence="7">
    <location>
        <begin position="252"/>
        <end position="462"/>
    </location>
</feature>
<reference evidence="8" key="1">
    <citation type="journal article" date="2020" name="Stud. Mycol.">
        <title>101 Dothideomycetes genomes: a test case for predicting lifestyles and emergence of pathogens.</title>
        <authorList>
            <person name="Haridas S."/>
            <person name="Albert R."/>
            <person name="Binder M."/>
            <person name="Bloem J."/>
            <person name="Labutti K."/>
            <person name="Salamov A."/>
            <person name="Andreopoulos B."/>
            <person name="Baker S."/>
            <person name="Barry K."/>
            <person name="Bills G."/>
            <person name="Bluhm B."/>
            <person name="Cannon C."/>
            <person name="Castanera R."/>
            <person name="Culley D."/>
            <person name="Daum C."/>
            <person name="Ezra D."/>
            <person name="Gonzalez J."/>
            <person name="Henrissat B."/>
            <person name="Kuo A."/>
            <person name="Liang C."/>
            <person name="Lipzen A."/>
            <person name="Lutzoni F."/>
            <person name="Magnuson J."/>
            <person name="Mondo S."/>
            <person name="Nolan M."/>
            <person name="Ohm R."/>
            <person name="Pangilinan J."/>
            <person name="Park H.-J."/>
            <person name="Ramirez L."/>
            <person name="Alfaro M."/>
            <person name="Sun H."/>
            <person name="Tritt A."/>
            <person name="Yoshinaga Y."/>
            <person name="Zwiers L.-H."/>
            <person name="Turgeon B."/>
            <person name="Goodwin S."/>
            <person name="Spatafora J."/>
            <person name="Crous P."/>
            <person name="Grigoriev I."/>
        </authorList>
    </citation>
    <scope>NUCLEOTIDE SEQUENCE</scope>
    <source>
        <strain evidence="8">CBS 116435</strain>
    </source>
</reference>
<evidence type="ECO:0000256" key="3">
    <source>
        <dbReference type="ARBA" id="ARBA00022576"/>
    </source>
</evidence>
<dbReference type="Pfam" id="PF00155">
    <property type="entry name" value="Aminotran_1_2"/>
    <property type="match status" value="1"/>
</dbReference>
<evidence type="ECO:0000256" key="6">
    <source>
        <dbReference type="SAM" id="MobiDB-lite"/>
    </source>
</evidence>
<keyword evidence="5" id="KW-0663">Pyridoxal phosphate</keyword>
<dbReference type="Gene3D" id="3.40.640.10">
    <property type="entry name" value="Type I PLP-dependent aspartate aminotransferase-like (Major domain)"/>
    <property type="match status" value="1"/>
</dbReference>
<feature type="compositionally biased region" description="Low complexity" evidence="6">
    <location>
        <begin position="467"/>
        <end position="481"/>
    </location>
</feature>
<dbReference type="PANTHER" id="PTHR42790:SF1">
    <property type="entry name" value="AROMATIC AMINO ACID AMINOTRANSFERASE, HYPOTHETICAL (EUROFUNG)"/>
    <property type="match status" value="1"/>
</dbReference>
<protein>
    <submittedName>
        <fullName evidence="8">PLP-dependent transferase</fullName>
    </submittedName>
</protein>
<dbReference type="InterPro" id="IPR004839">
    <property type="entry name" value="Aminotransferase_I/II_large"/>
</dbReference>
<dbReference type="InterPro" id="IPR050859">
    <property type="entry name" value="Class-I_PLP-dep_aminotransf"/>
</dbReference>
<keyword evidence="9" id="KW-1185">Reference proteome</keyword>
<gene>
    <name evidence="8" type="ORF">K431DRAFT_290891</name>
</gene>
<keyword evidence="4 8" id="KW-0808">Transferase</keyword>
<comment type="cofactor">
    <cofactor evidence="1">
        <name>pyridoxal 5'-phosphate</name>
        <dbReference type="ChEBI" id="CHEBI:597326"/>
    </cofactor>
</comment>
<dbReference type="GO" id="GO:0008483">
    <property type="term" value="F:transaminase activity"/>
    <property type="evidence" value="ECO:0007669"/>
    <property type="project" value="UniProtKB-KW"/>
</dbReference>
<feature type="region of interest" description="Disordered" evidence="6">
    <location>
        <begin position="136"/>
        <end position="157"/>
    </location>
</feature>
<feature type="compositionally biased region" description="Polar residues" evidence="6">
    <location>
        <begin position="30"/>
        <end position="43"/>
    </location>
</feature>
<dbReference type="AlphaFoldDB" id="A0A9P4USM9"/>
<proteinExistence type="inferred from homology"/>
<feature type="region of interest" description="Disordered" evidence="6">
    <location>
        <begin position="464"/>
        <end position="493"/>
    </location>
</feature>
<dbReference type="Proteomes" id="UP000799441">
    <property type="component" value="Unassembled WGS sequence"/>
</dbReference>
<feature type="compositionally biased region" description="Polar residues" evidence="6">
    <location>
        <begin position="141"/>
        <end position="157"/>
    </location>
</feature>
<dbReference type="GO" id="GO:0030170">
    <property type="term" value="F:pyridoxal phosphate binding"/>
    <property type="evidence" value="ECO:0007669"/>
    <property type="project" value="InterPro"/>
</dbReference>
<name>A0A9P4USM9_9PEZI</name>
<feature type="region of interest" description="Disordered" evidence="6">
    <location>
        <begin position="15"/>
        <end position="43"/>
    </location>
</feature>
<evidence type="ECO:0000256" key="4">
    <source>
        <dbReference type="ARBA" id="ARBA00022679"/>
    </source>
</evidence>
<dbReference type="OrthoDB" id="691673at2759"/>
<comment type="caution">
    <text evidence="8">The sequence shown here is derived from an EMBL/GenBank/DDBJ whole genome shotgun (WGS) entry which is preliminary data.</text>
</comment>
<dbReference type="EMBL" id="MU003768">
    <property type="protein sequence ID" value="KAF2725204.1"/>
    <property type="molecule type" value="Genomic_DNA"/>
</dbReference>
<dbReference type="InterPro" id="IPR015421">
    <property type="entry name" value="PyrdxlP-dep_Trfase_major"/>
</dbReference>
<accession>A0A9P4USM9</accession>
<dbReference type="GO" id="GO:1901605">
    <property type="term" value="P:alpha-amino acid metabolic process"/>
    <property type="evidence" value="ECO:0007669"/>
    <property type="project" value="TreeGrafter"/>
</dbReference>
<evidence type="ECO:0000256" key="5">
    <source>
        <dbReference type="ARBA" id="ARBA00022898"/>
    </source>
</evidence>
<dbReference type="PANTHER" id="PTHR42790">
    <property type="entry name" value="AMINOTRANSFERASE"/>
    <property type="match status" value="1"/>
</dbReference>
<evidence type="ECO:0000259" key="7">
    <source>
        <dbReference type="Pfam" id="PF00155"/>
    </source>
</evidence>
<organism evidence="8 9">
    <name type="scientific">Polychaeton citri CBS 116435</name>
    <dbReference type="NCBI Taxonomy" id="1314669"/>
    <lineage>
        <taxon>Eukaryota</taxon>
        <taxon>Fungi</taxon>
        <taxon>Dikarya</taxon>
        <taxon>Ascomycota</taxon>
        <taxon>Pezizomycotina</taxon>
        <taxon>Dothideomycetes</taxon>
        <taxon>Dothideomycetidae</taxon>
        <taxon>Capnodiales</taxon>
        <taxon>Capnodiaceae</taxon>
        <taxon>Polychaeton</taxon>
    </lineage>
</organism>
<evidence type="ECO:0000313" key="8">
    <source>
        <dbReference type="EMBL" id="KAF2725204.1"/>
    </source>
</evidence>
<evidence type="ECO:0000256" key="2">
    <source>
        <dbReference type="ARBA" id="ARBA00007441"/>
    </source>
</evidence>
<dbReference type="CDD" id="cd00609">
    <property type="entry name" value="AAT_like"/>
    <property type="match status" value="1"/>
</dbReference>
<dbReference type="InterPro" id="IPR015424">
    <property type="entry name" value="PyrdxlP-dep_Trfase"/>
</dbReference>
<sequence>MSSMQDIRAFFARSQQATAPTPLRSEEHQQFQATPVTEHVTTSTITLPKPKDFSHYLSRSTKSRQASSVKQFYKYFQIPGIGQLAGGLPNEYYFPFDTLEAKVALPSRWKGTPNRPVDPPADDEEARKALGDLSLVDASGSPLNQPQSSLTVPHASSQQNPLKKIDLATALQYGTAQGYPPLYYFLRQLTRDHLHPNCPYEGGPDIILTCGNTDGFSKVLQCLSNEWTEEKDWIRDREGLLCEEFCYMNAVQTAKPRGLNIVPVAIDDEGMIAEGPGGLKDVLENWDESKGKRPHLMYTVTMGQNPTSGVLSLHRRRELYAVCSKYDIIIVEDDPYWYLQFPTATSVNTTTTSATHPGSSNSFDPDISLLANGEPRPANWKSSGYAFLDSLVPSSVSIDTEGRVIRLDTFSKTVAPGCRLGWITAQPALCERLLRISETSTQQPSGFVQSIVAELLLGPDHNGISAQQQHQQQKGLSSSKAGKGGDGPLPTGDGWKADGWVRWLEGLRGNYERRMNSMCRILDAGQYLVKTGRRESLSKGSDSDDWAVVEKTQIYSFTWPVGGMFIWLRLKYSSHPLFSSYASTPASLARAQWIFLTTDPYKVLVAPGAMFSPSDKIRDEQGWQYFRLCFAAIDDGDIDDVSRRLAEGVAAFFRIKDKKVIDKMLEEDQVEGMVEERLAREGGEGFAMIGGFC</sequence>
<dbReference type="SUPFAM" id="SSF53383">
    <property type="entry name" value="PLP-dependent transferases"/>
    <property type="match status" value="1"/>
</dbReference>
<keyword evidence="3" id="KW-0032">Aminotransferase</keyword>
<evidence type="ECO:0000313" key="9">
    <source>
        <dbReference type="Proteomes" id="UP000799441"/>
    </source>
</evidence>